<comment type="subcellular location">
    <subcellularLocation>
        <location evidence="1">Mitochondrion inner membrane</location>
        <topology evidence="1">Peripheral membrane protein</topology>
        <orientation evidence="1">Intermembrane side</orientation>
    </subcellularLocation>
</comment>
<dbReference type="Pfam" id="PF22366">
    <property type="entry name" value="NDH2_C"/>
    <property type="match status" value="1"/>
</dbReference>
<comment type="catalytic activity">
    <reaction evidence="10">
        <text>a ubiquinone + NADH + H(+) = a ubiquinol + NAD(+)</text>
        <dbReference type="Rhea" id="RHEA:23152"/>
        <dbReference type="Rhea" id="RHEA-COMP:9565"/>
        <dbReference type="Rhea" id="RHEA-COMP:9566"/>
        <dbReference type="ChEBI" id="CHEBI:15378"/>
        <dbReference type="ChEBI" id="CHEBI:16389"/>
        <dbReference type="ChEBI" id="CHEBI:17976"/>
        <dbReference type="ChEBI" id="CHEBI:57540"/>
        <dbReference type="ChEBI" id="CHEBI:57945"/>
    </reaction>
</comment>
<dbReference type="EC" id="1.6.5.9" evidence="3"/>
<feature type="domain" description="EF-hand" evidence="11">
    <location>
        <begin position="395"/>
        <end position="430"/>
    </location>
</feature>
<dbReference type="InterPro" id="IPR002048">
    <property type="entry name" value="EF_hand_dom"/>
</dbReference>
<dbReference type="SUPFAM" id="SSF51905">
    <property type="entry name" value="FAD/NAD(P)-binding domain"/>
    <property type="match status" value="2"/>
</dbReference>
<dbReference type="PANTHER" id="PTHR43706">
    <property type="entry name" value="NADH DEHYDROGENASE"/>
    <property type="match status" value="1"/>
</dbReference>
<dbReference type="GO" id="GO:0005509">
    <property type="term" value="F:calcium ion binding"/>
    <property type="evidence" value="ECO:0007669"/>
    <property type="project" value="InterPro"/>
</dbReference>
<evidence type="ECO:0000256" key="3">
    <source>
        <dbReference type="ARBA" id="ARBA00012637"/>
    </source>
</evidence>
<evidence type="ECO:0000256" key="7">
    <source>
        <dbReference type="ARBA" id="ARBA00023002"/>
    </source>
</evidence>
<evidence type="ECO:0000256" key="9">
    <source>
        <dbReference type="ARBA" id="ARBA00047599"/>
    </source>
</evidence>
<dbReference type="InterPro" id="IPR023753">
    <property type="entry name" value="FAD/NAD-binding_dom"/>
</dbReference>
<dbReference type="GO" id="GO:0005743">
    <property type="term" value="C:mitochondrial inner membrane"/>
    <property type="evidence" value="ECO:0007669"/>
    <property type="project" value="UniProtKB-SubCell"/>
</dbReference>
<evidence type="ECO:0000256" key="2">
    <source>
        <dbReference type="ARBA" id="ARBA00005272"/>
    </source>
</evidence>
<dbReference type="Pfam" id="PF07992">
    <property type="entry name" value="Pyr_redox_2"/>
    <property type="match status" value="1"/>
</dbReference>
<evidence type="ECO:0000256" key="6">
    <source>
        <dbReference type="ARBA" id="ARBA00022946"/>
    </source>
</evidence>
<proteinExistence type="inferred from homology"/>
<dbReference type="SUPFAM" id="SSF47473">
    <property type="entry name" value="EF-hand"/>
    <property type="match status" value="1"/>
</dbReference>
<evidence type="ECO:0000256" key="5">
    <source>
        <dbReference type="ARBA" id="ARBA00022827"/>
    </source>
</evidence>
<dbReference type="InterPro" id="IPR011992">
    <property type="entry name" value="EF-hand-dom_pair"/>
</dbReference>
<dbReference type="Proteomes" id="UP000663852">
    <property type="component" value="Unassembled WGS sequence"/>
</dbReference>
<keyword evidence="8" id="KW-0520">NAD</keyword>
<feature type="domain" description="EF-hand" evidence="11">
    <location>
        <begin position="436"/>
        <end position="471"/>
    </location>
</feature>
<dbReference type="EMBL" id="CAJNOJ010000206">
    <property type="protein sequence ID" value="CAF1288664.1"/>
    <property type="molecule type" value="Genomic_DNA"/>
</dbReference>
<dbReference type="OrthoDB" id="3244603at2759"/>
<keyword evidence="6" id="KW-0809">Transit peptide</keyword>
<accession>A0A815CV49</accession>
<comment type="caution">
    <text evidence="12">The sequence shown here is derived from an EMBL/GenBank/DDBJ whole genome shotgun (WGS) entry which is preliminary data.</text>
</comment>
<dbReference type="SMART" id="SM00054">
    <property type="entry name" value="EFh"/>
    <property type="match status" value="2"/>
</dbReference>
<evidence type="ECO:0000256" key="4">
    <source>
        <dbReference type="ARBA" id="ARBA00022630"/>
    </source>
</evidence>
<dbReference type="PRINTS" id="PR00368">
    <property type="entry name" value="FADPNR"/>
</dbReference>
<keyword evidence="7" id="KW-0560">Oxidoreductase</keyword>
<reference evidence="12" key="1">
    <citation type="submission" date="2021-02" db="EMBL/GenBank/DDBJ databases">
        <authorList>
            <person name="Nowell W R."/>
        </authorList>
    </citation>
    <scope>NUCLEOTIDE SEQUENCE</scope>
</reference>
<evidence type="ECO:0000256" key="1">
    <source>
        <dbReference type="ARBA" id="ARBA00004137"/>
    </source>
</evidence>
<organism evidence="12 13">
    <name type="scientific">Adineta ricciae</name>
    <name type="common">Rotifer</name>
    <dbReference type="NCBI Taxonomy" id="249248"/>
    <lineage>
        <taxon>Eukaryota</taxon>
        <taxon>Metazoa</taxon>
        <taxon>Spiralia</taxon>
        <taxon>Gnathifera</taxon>
        <taxon>Rotifera</taxon>
        <taxon>Eurotatoria</taxon>
        <taxon>Bdelloidea</taxon>
        <taxon>Adinetida</taxon>
        <taxon>Adinetidae</taxon>
        <taxon>Adineta</taxon>
    </lineage>
</organism>
<dbReference type="InterPro" id="IPR036188">
    <property type="entry name" value="FAD/NAD-bd_sf"/>
</dbReference>
<sequence>MNGIRSIFARNFNWFSRKANNNSSFSGRLKRNVRNIIIVGIIGVGTYHGYRKYHRYQWRNAVNDLNENLGRKPRLIVLGTGWGSVSLLKHIDTSKYEVICVSPRNYFLMTPLLPSVSVGTIETRTVIESIRSLIGPHIQFLEANCFNVDINSKTISCKTNNESNQSTFNLNYDILIVGIGSENNTFNTPGVEQYAHFLKEIPDARRIRAKISDAFEFAMIPTQTIEEKKRLLQFIIVGGGPTGVEFAAELSDLIHEDLKNYYPQLVTNDVKITLIQSTDHILSTMDKKISEYTEKHFHRENIEILTNTRVKEVREREVLLQSKDSNEQRQIPCSVIVWATGIQSRPLTNEIRQTIGLNIQNNRMGLLTDQYLRVKGVSDQSIFALGDCATIEQLKLLDQIQSLFEQADTDHQNGLDLQEFRSLVQKNIAQYPQLEIFATSIEKAFAEADKENSGYLTVDTLRFILEKADKKIRTLPATAQVAYQQGCYLANLLNHINDFKSIHFQEGNFEPFRYKHRGSLAYVGGDSAVLDFNHSKTIFERFSLKSLSGRSALYLWKSFYLTEMFTGRTKVLLASDWIRTQIYGRDISRY</sequence>
<evidence type="ECO:0000256" key="8">
    <source>
        <dbReference type="ARBA" id="ARBA00023027"/>
    </source>
</evidence>
<gene>
    <name evidence="12" type="ORF">EDS130_LOCUS29963</name>
</gene>
<dbReference type="Gene3D" id="3.50.50.100">
    <property type="match status" value="2"/>
</dbReference>
<dbReference type="PROSITE" id="PS50222">
    <property type="entry name" value="EF_HAND_2"/>
    <property type="match status" value="2"/>
</dbReference>
<evidence type="ECO:0000256" key="10">
    <source>
        <dbReference type="ARBA" id="ARBA00049010"/>
    </source>
</evidence>
<keyword evidence="5" id="KW-0274">FAD</keyword>
<dbReference type="GO" id="GO:0050136">
    <property type="term" value="F:NADH dehydrogenase (quinone) (non-electrogenic) activity"/>
    <property type="evidence" value="ECO:0007669"/>
    <property type="project" value="UniProtKB-EC"/>
</dbReference>
<evidence type="ECO:0000313" key="12">
    <source>
        <dbReference type="EMBL" id="CAF1288664.1"/>
    </source>
</evidence>
<evidence type="ECO:0000313" key="13">
    <source>
        <dbReference type="Proteomes" id="UP000663852"/>
    </source>
</evidence>
<dbReference type="AlphaFoldDB" id="A0A815CV49"/>
<dbReference type="PANTHER" id="PTHR43706:SF47">
    <property type="entry name" value="EXTERNAL NADH-UBIQUINONE OXIDOREDUCTASE 1, MITOCHONDRIAL-RELATED"/>
    <property type="match status" value="1"/>
</dbReference>
<comment type="similarity">
    <text evidence="2">Belongs to the NADH dehydrogenase family.</text>
</comment>
<evidence type="ECO:0000259" key="11">
    <source>
        <dbReference type="PROSITE" id="PS50222"/>
    </source>
</evidence>
<dbReference type="InterPro" id="IPR045024">
    <property type="entry name" value="NDH-2"/>
</dbReference>
<name>A0A815CV49_ADIRI</name>
<keyword evidence="4" id="KW-0285">Flavoprotein</keyword>
<comment type="catalytic activity">
    <reaction evidence="9">
        <text>a quinone + NADH + H(+) = a quinol + NAD(+)</text>
        <dbReference type="Rhea" id="RHEA:46160"/>
        <dbReference type="ChEBI" id="CHEBI:15378"/>
        <dbReference type="ChEBI" id="CHEBI:24646"/>
        <dbReference type="ChEBI" id="CHEBI:57540"/>
        <dbReference type="ChEBI" id="CHEBI:57945"/>
        <dbReference type="ChEBI" id="CHEBI:132124"/>
        <dbReference type="EC" id="1.6.5.9"/>
    </reaction>
</comment>
<protein>
    <recommendedName>
        <fullName evidence="3">NADH:ubiquinone reductase (non-electrogenic)</fullName>
        <ecNumber evidence="3">1.6.5.9</ecNumber>
    </recommendedName>
</protein>
<dbReference type="InterPro" id="IPR054585">
    <property type="entry name" value="NDH2-like_C"/>
</dbReference>